<dbReference type="EMBL" id="WWCW01000032">
    <property type="protein sequence ID" value="MYM87835.1"/>
    <property type="molecule type" value="Genomic_DNA"/>
</dbReference>
<name>A0A845G352_9BURK</name>
<gene>
    <name evidence="2" type="ORF">GTP91_11660</name>
</gene>
<keyword evidence="1" id="KW-0732">Signal</keyword>
<feature type="signal peptide" evidence="1">
    <location>
        <begin position="1"/>
        <end position="27"/>
    </location>
</feature>
<dbReference type="InterPro" id="IPR021333">
    <property type="entry name" value="DUF2946"/>
</dbReference>
<organism evidence="2 3">
    <name type="scientific">Duganella vulcania</name>
    <dbReference type="NCBI Taxonomy" id="2692166"/>
    <lineage>
        <taxon>Bacteria</taxon>
        <taxon>Pseudomonadati</taxon>
        <taxon>Pseudomonadota</taxon>
        <taxon>Betaproteobacteria</taxon>
        <taxon>Burkholderiales</taxon>
        <taxon>Oxalobacteraceae</taxon>
        <taxon>Telluria group</taxon>
        <taxon>Duganella</taxon>
    </lineage>
</organism>
<dbReference type="Pfam" id="PF11162">
    <property type="entry name" value="DUF2946"/>
    <property type="match status" value="1"/>
</dbReference>
<sequence>MGKFLKHRRGYSLIVCMAILLNLFAPAIGHAMATLAGDPLALEICSSGSGSAPAKPAPGDPAAHAIKHCALCATHADTYAPPPAPSSTLIVLRGHDAYPALHYQSPTPLFNWSSAQPRGPPALS</sequence>
<accession>A0A845G352</accession>
<protein>
    <submittedName>
        <fullName evidence="2">DUF2946 domain-containing protein</fullName>
    </submittedName>
</protein>
<dbReference type="RefSeq" id="WP_161096938.1">
    <property type="nucleotide sequence ID" value="NZ_WWCW01000032.1"/>
</dbReference>
<evidence type="ECO:0000313" key="3">
    <source>
        <dbReference type="Proteomes" id="UP000470302"/>
    </source>
</evidence>
<evidence type="ECO:0000256" key="1">
    <source>
        <dbReference type="SAM" id="SignalP"/>
    </source>
</evidence>
<proteinExistence type="predicted"/>
<dbReference type="Proteomes" id="UP000470302">
    <property type="component" value="Unassembled WGS sequence"/>
</dbReference>
<dbReference type="AlphaFoldDB" id="A0A845G352"/>
<comment type="caution">
    <text evidence="2">The sequence shown here is derived from an EMBL/GenBank/DDBJ whole genome shotgun (WGS) entry which is preliminary data.</text>
</comment>
<feature type="chain" id="PRO_5032716682" evidence="1">
    <location>
        <begin position="28"/>
        <end position="124"/>
    </location>
</feature>
<reference evidence="2 3" key="1">
    <citation type="submission" date="2020-01" db="EMBL/GenBank/DDBJ databases">
        <title>Novel species isolated from a subtropical stream in China.</title>
        <authorList>
            <person name="Lu H."/>
        </authorList>
    </citation>
    <scope>NUCLEOTIDE SEQUENCE [LARGE SCALE GENOMIC DNA]</scope>
    <source>
        <strain evidence="2 3">FT82W</strain>
    </source>
</reference>
<evidence type="ECO:0000313" key="2">
    <source>
        <dbReference type="EMBL" id="MYM87835.1"/>
    </source>
</evidence>